<evidence type="ECO:0000259" key="1">
    <source>
        <dbReference type="Pfam" id="PF18735"/>
    </source>
</evidence>
<reference evidence="2 3" key="1">
    <citation type="submission" date="2018-09" db="EMBL/GenBank/DDBJ databases">
        <title>Phylogeny of the Shewanellaceae, and recommendation for two new genera, Pseudoshewanella and Parashewanella.</title>
        <authorList>
            <person name="Wang G."/>
        </authorList>
    </citation>
    <scope>NUCLEOTIDE SEQUENCE [LARGE SCALE GENOMIC DNA]</scope>
    <source>
        <strain evidence="2 3">KCTC 22492</strain>
    </source>
</reference>
<dbReference type="Pfam" id="PF18735">
    <property type="entry name" value="HEPN_RiboL-PSP"/>
    <property type="match status" value="1"/>
</dbReference>
<sequence>MKKIRKKTDKLVDELIDLRSSRKSIDDFCSSHQINFYENCRLMHSFVSNDEKNKDLLIIAYRQYYVFLVSCWETFFRDVFVYIHTKNENLTNRLLKKMKPAADTFDECDIALSELLSKSFNFQNVKDLEEAFDDLWGGSFLQNICTTDIGTCGISGQVSGEFVVNNFFDDWHEVVNKTFSIRHKVVHDANYRPEVDIQFIQKAEAIFLLIPQVATHFIAQKFSFKRIAFSKNGQYLPYIFTVSEILSDDWVVID</sequence>
<dbReference type="OrthoDB" id="9553660at2"/>
<feature type="domain" description="RiboL-PSP-HEPN" evidence="1">
    <location>
        <begin position="52"/>
        <end position="207"/>
    </location>
</feature>
<keyword evidence="3" id="KW-1185">Reference proteome</keyword>
<name>A0A3A6U529_9GAMM</name>
<dbReference type="EMBL" id="QYYH01000070">
    <property type="protein sequence ID" value="RJY13014.1"/>
    <property type="molecule type" value="Genomic_DNA"/>
</dbReference>
<evidence type="ECO:0000313" key="2">
    <source>
        <dbReference type="EMBL" id="RJY13014.1"/>
    </source>
</evidence>
<dbReference type="AlphaFoldDB" id="A0A3A6U529"/>
<dbReference type="Proteomes" id="UP000273022">
    <property type="component" value="Unassembled WGS sequence"/>
</dbReference>
<dbReference type="RefSeq" id="WP_121853860.1">
    <property type="nucleotide sequence ID" value="NZ_CP037952.1"/>
</dbReference>
<organism evidence="2 3">
    <name type="scientific">Parashewanella spongiae</name>
    <dbReference type="NCBI Taxonomy" id="342950"/>
    <lineage>
        <taxon>Bacteria</taxon>
        <taxon>Pseudomonadati</taxon>
        <taxon>Pseudomonadota</taxon>
        <taxon>Gammaproteobacteria</taxon>
        <taxon>Alteromonadales</taxon>
        <taxon>Shewanellaceae</taxon>
        <taxon>Parashewanella</taxon>
    </lineage>
</organism>
<accession>A0A3A6U529</accession>
<protein>
    <recommendedName>
        <fullName evidence="1">RiboL-PSP-HEPN domain-containing protein</fullName>
    </recommendedName>
</protein>
<comment type="caution">
    <text evidence="2">The sequence shown here is derived from an EMBL/GenBank/DDBJ whole genome shotgun (WGS) entry which is preliminary data.</text>
</comment>
<proteinExistence type="predicted"/>
<gene>
    <name evidence="2" type="ORF">D5R81_11920</name>
</gene>
<evidence type="ECO:0000313" key="3">
    <source>
        <dbReference type="Proteomes" id="UP000273022"/>
    </source>
</evidence>
<dbReference type="InterPro" id="IPR041519">
    <property type="entry name" value="HEPN_RiboL-PSP"/>
</dbReference>